<accession>A0A917W943</accession>
<dbReference type="PANTHER" id="PTHR44846:SF17">
    <property type="entry name" value="GNTR-FAMILY TRANSCRIPTIONAL REGULATOR"/>
    <property type="match status" value="1"/>
</dbReference>
<dbReference type="SMART" id="SM00345">
    <property type="entry name" value="HTH_GNTR"/>
    <property type="match status" value="1"/>
</dbReference>
<evidence type="ECO:0000259" key="4">
    <source>
        <dbReference type="PROSITE" id="PS50949"/>
    </source>
</evidence>
<keyword evidence="3" id="KW-0804">Transcription</keyword>
<comment type="caution">
    <text evidence="5">The sequence shown here is derived from an EMBL/GenBank/DDBJ whole genome shotgun (WGS) entry which is preliminary data.</text>
</comment>
<dbReference type="Gene3D" id="3.40.1410.10">
    <property type="entry name" value="Chorismate lyase-like"/>
    <property type="match status" value="1"/>
</dbReference>
<gene>
    <name evidence="5" type="ORF">GCM10011575_44810</name>
</gene>
<dbReference type="PANTHER" id="PTHR44846">
    <property type="entry name" value="MANNOSYL-D-GLYCERATE TRANSPORT/METABOLISM SYSTEM REPRESSOR MNGR-RELATED"/>
    <property type="match status" value="1"/>
</dbReference>
<dbReference type="SMART" id="SM00866">
    <property type="entry name" value="UTRA"/>
    <property type="match status" value="1"/>
</dbReference>
<dbReference type="Proteomes" id="UP000613840">
    <property type="component" value="Unassembled WGS sequence"/>
</dbReference>
<dbReference type="Gene3D" id="1.10.10.10">
    <property type="entry name" value="Winged helix-like DNA-binding domain superfamily/Winged helix DNA-binding domain"/>
    <property type="match status" value="1"/>
</dbReference>
<dbReference type="GO" id="GO:0003700">
    <property type="term" value="F:DNA-binding transcription factor activity"/>
    <property type="evidence" value="ECO:0007669"/>
    <property type="project" value="InterPro"/>
</dbReference>
<dbReference type="Pfam" id="PF00392">
    <property type="entry name" value="GntR"/>
    <property type="match status" value="1"/>
</dbReference>
<dbReference type="PROSITE" id="PS50949">
    <property type="entry name" value="HTH_GNTR"/>
    <property type="match status" value="1"/>
</dbReference>
<feature type="domain" description="HTH gntR-type" evidence="4">
    <location>
        <begin position="22"/>
        <end position="90"/>
    </location>
</feature>
<name>A0A917W943_9ACTN</name>
<evidence type="ECO:0000256" key="2">
    <source>
        <dbReference type="ARBA" id="ARBA00023125"/>
    </source>
</evidence>
<keyword evidence="6" id="KW-1185">Reference proteome</keyword>
<dbReference type="GO" id="GO:0003677">
    <property type="term" value="F:DNA binding"/>
    <property type="evidence" value="ECO:0007669"/>
    <property type="project" value="UniProtKB-KW"/>
</dbReference>
<reference evidence="5" key="1">
    <citation type="journal article" date="2014" name="Int. J. Syst. Evol. Microbiol.">
        <title>Complete genome sequence of Corynebacterium casei LMG S-19264T (=DSM 44701T), isolated from a smear-ripened cheese.</title>
        <authorList>
            <consortium name="US DOE Joint Genome Institute (JGI-PGF)"/>
            <person name="Walter F."/>
            <person name="Albersmeier A."/>
            <person name="Kalinowski J."/>
            <person name="Ruckert C."/>
        </authorList>
    </citation>
    <scope>NUCLEOTIDE SEQUENCE</scope>
    <source>
        <strain evidence="5">CGMCC 4.7306</strain>
    </source>
</reference>
<dbReference type="Pfam" id="PF07702">
    <property type="entry name" value="UTRA"/>
    <property type="match status" value="1"/>
</dbReference>
<dbReference type="SUPFAM" id="SSF46785">
    <property type="entry name" value="Winged helix' DNA-binding domain"/>
    <property type="match status" value="1"/>
</dbReference>
<dbReference type="AlphaFoldDB" id="A0A917W943"/>
<dbReference type="InterPro" id="IPR036388">
    <property type="entry name" value="WH-like_DNA-bd_sf"/>
</dbReference>
<dbReference type="CDD" id="cd07377">
    <property type="entry name" value="WHTH_GntR"/>
    <property type="match status" value="1"/>
</dbReference>
<keyword evidence="1" id="KW-0805">Transcription regulation</keyword>
<organism evidence="5 6">
    <name type="scientific">Microlunatus endophyticus</name>
    <dbReference type="NCBI Taxonomy" id="1716077"/>
    <lineage>
        <taxon>Bacteria</taxon>
        <taxon>Bacillati</taxon>
        <taxon>Actinomycetota</taxon>
        <taxon>Actinomycetes</taxon>
        <taxon>Propionibacteriales</taxon>
        <taxon>Propionibacteriaceae</taxon>
        <taxon>Microlunatus</taxon>
    </lineage>
</organism>
<dbReference type="InterPro" id="IPR000524">
    <property type="entry name" value="Tscrpt_reg_HTH_GntR"/>
</dbReference>
<dbReference type="InterPro" id="IPR050679">
    <property type="entry name" value="Bact_HTH_transcr_reg"/>
</dbReference>
<evidence type="ECO:0000313" key="5">
    <source>
        <dbReference type="EMBL" id="GGL81539.1"/>
    </source>
</evidence>
<proteinExistence type="predicted"/>
<dbReference type="EMBL" id="BMMZ01000017">
    <property type="protein sequence ID" value="GGL81539.1"/>
    <property type="molecule type" value="Genomic_DNA"/>
</dbReference>
<evidence type="ECO:0000256" key="3">
    <source>
        <dbReference type="ARBA" id="ARBA00023163"/>
    </source>
</evidence>
<dbReference type="InterPro" id="IPR036390">
    <property type="entry name" value="WH_DNA-bd_sf"/>
</dbReference>
<evidence type="ECO:0000313" key="6">
    <source>
        <dbReference type="Proteomes" id="UP000613840"/>
    </source>
</evidence>
<evidence type="ECO:0000256" key="1">
    <source>
        <dbReference type="ARBA" id="ARBA00023015"/>
    </source>
</evidence>
<protein>
    <submittedName>
        <fullName evidence="5">GntR family transcriptional regulator</fullName>
    </submittedName>
</protein>
<dbReference type="GO" id="GO:0045892">
    <property type="term" value="P:negative regulation of DNA-templated transcription"/>
    <property type="evidence" value="ECO:0007669"/>
    <property type="project" value="TreeGrafter"/>
</dbReference>
<dbReference type="InterPro" id="IPR028978">
    <property type="entry name" value="Chorismate_lyase_/UTRA_dom_sf"/>
</dbReference>
<reference evidence="5" key="2">
    <citation type="submission" date="2020-09" db="EMBL/GenBank/DDBJ databases">
        <authorList>
            <person name="Sun Q."/>
            <person name="Zhou Y."/>
        </authorList>
    </citation>
    <scope>NUCLEOTIDE SEQUENCE</scope>
    <source>
        <strain evidence="5">CGMCC 4.7306</strain>
    </source>
</reference>
<keyword evidence="2" id="KW-0238">DNA-binding</keyword>
<dbReference type="SUPFAM" id="SSF64288">
    <property type="entry name" value="Chorismate lyase-like"/>
    <property type="match status" value="1"/>
</dbReference>
<dbReference type="InterPro" id="IPR011663">
    <property type="entry name" value="UTRA"/>
</dbReference>
<sequence length="252" mass="27687">MLMSQSAEPKQLDIVLDRTSPIPLYHQLAHAIEAAITAGELVPGDRLENELSMTSRLGLARPTARQAIAQLARKGLVVRKRGVGTQVLSRQINRQARLSSLYDDLVASGRSPQTRLLSYEIGEARPEVLSCGADIDPGTNFITIKRLRLADGVPLAIMVNHLPDWLSISEADLADGALYALLRSRGINLRVAHQTVSARLMTAEECRLLSDHQPSACMATQRVVYDDTGRLIEIGRHVYRAPHYSLDVSLVP</sequence>